<evidence type="ECO:0000313" key="5">
    <source>
        <dbReference type="Proteomes" id="UP000198748"/>
    </source>
</evidence>
<dbReference type="Proteomes" id="UP000198748">
    <property type="component" value="Unassembled WGS sequence"/>
</dbReference>
<name>A0A1G7DTY1_9BACT</name>
<sequence>MSEAYITRIAKFLPNESVSNEEMEEYLGYINGKPSKSKAIVLRNNGIKNRYYALRKDGTLTHTNAEMAALAIRDLFKDNPAEIGKMDLLSCATSSPDQLMPSHGSMVHGHLPEAASIEVVSPSGVCCAGMHAFKYAYMAVKLGEKEKAVACASERLSTVLRSDQFEDEIQQLTRLEKNPFLAFEKDFLRWMLSDGAGAFLVESAPNQEGISLKIDWIEGCSYANEVEACMYMGADKLEDGTLKSYKDFTAEEIQDRSVLSIKQDVKLLGEKIVKLGFAKLKEIMAKKGLTMDDVSYFLPHLSSYFFEGKIDEFFKENGMPVPKEKWYTNLVTKGNVGAASIYMMLEEVFNSGALKKGEKILLAVPESSRFSYMFCLLTVC</sequence>
<dbReference type="GO" id="GO:0016746">
    <property type="term" value="F:acyltransferase activity"/>
    <property type="evidence" value="ECO:0007669"/>
    <property type="project" value="UniProtKB-KW"/>
</dbReference>
<dbReference type="Gene3D" id="3.40.47.10">
    <property type="match status" value="2"/>
</dbReference>
<dbReference type="OrthoDB" id="2514738at2"/>
<evidence type="ECO:0000256" key="2">
    <source>
        <dbReference type="ARBA" id="ARBA00023315"/>
    </source>
</evidence>
<evidence type="ECO:0000313" key="4">
    <source>
        <dbReference type="EMBL" id="SDE54395.1"/>
    </source>
</evidence>
<reference evidence="5" key="1">
    <citation type="submission" date="2016-10" db="EMBL/GenBank/DDBJ databases">
        <authorList>
            <person name="Varghese N."/>
            <person name="Submissions S."/>
        </authorList>
    </citation>
    <scope>NUCLEOTIDE SEQUENCE [LARGE SCALE GENOMIC DNA]</scope>
    <source>
        <strain evidence="5">DSM 25329</strain>
    </source>
</reference>
<keyword evidence="5" id="KW-1185">Reference proteome</keyword>
<keyword evidence="2" id="KW-0012">Acyltransferase</keyword>
<dbReference type="STRING" id="659014.SAMN04487996_105329"/>
<proteinExistence type="predicted"/>
<dbReference type="AlphaFoldDB" id="A0A1G7DTY1"/>
<dbReference type="PANTHER" id="PTHR34069">
    <property type="entry name" value="3-OXOACYL-[ACYL-CARRIER-PROTEIN] SYNTHASE 3"/>
    <property type="match status" value="1"/>
</dbReference>
<feature type="domain" description="Beta-ketoacyl-[acyl-carrier-protein] synthase III C-terminal" evidence="3">
    <location>
        <begin position="284"/>
        <end position="363"/>
    </location>
</feature>
<dbReference type="GO" id="GO:0044550">
    <property type="term" value="P:secondary metabolite biosynthetic process"/>
    <property type="evidence" value="ECO:0007669"/>
    <property type="project" value="TreeGrafter"/>
</dbReference>
<accession>A0A1G7DTY1</accession>
<dbReference type="Pfam" id="PF08541">
    <property type="entry name" value="ACP_syn_III_C"/>
    <property type="match status" value="1"/>
</dbReference>
<dbReference type="RefSeq" id="WP_090148914.1">
    <property type="nucleotide sequence ID" value="NZ_FNAN01000005.1"/>
</dbReference>
<protein>
    <submittedName>
        <fullName evidence="4">3-oxoacyl-[acyl-carrier-protein] synthase-3</fullName>
    </submittedName>
</protein>
<dbReference type="NCBIfam" id="NF005293">
    <property type="entry name" value="PRK06816.1"/>
    <property type="match status" value="1"/>
</dbReference>
<dbReference type="EMBL" id="FNAN01000005">
    <property type="protein sequence ID" value="SDE54395.1"/>
    <property type="molecule type" value="Genomic_DNA"/>
</dbReference>
<evidence type="ECO:0000256" key="1">
    <source>
        <dbReference type="ARBA" id="ARBA00022679"/>
    </source>
</evidence>
<dbReference type="CDD" id="cd00827">
    <property type="entry name" value="init_cond_enzymes"/>
    <property type="match status" value="1"/>
</dbReference>
<dbReference type="InterPro" id="IPR016039">
    <property type="entry name" value="Thiolase-like"/>
</dbReference>
<dbReference type="SUPFAM" id="SSF53901">
    <property type="entry name" value="Thiolase-like"/>
    <property type="match status" value="2"/>
</dbReference>
<keyword evidence="1" id="KW-0808">Transferase</keyword>
<dbReference type="InterPro" id="IPR013747">
    <property type="entry name" value="ACP_syn_III_C"/>
</dbReference>
<gene>
    <name evidence="4" type="ORF">SAMN04487996_105329</name>
</gene>
<organism evidence="4 5">
    <name type="scientific">Dyadobacter soli</name>
    <dbReference type="NCBI Taxonomy" id="659014"/>
    <lineage>
        <taxon>Bacteria</taxon>
        <taxon>Pseudomonadati</taxon>
        <taxon>Bacteroidota</taxon>
        <taxon>Cytophagia</taxon>
        <taxon>Cytophagales</taxon>
        <taxon>Spirosomataceae</taxon>
        <taxon>Dyadobacter</taxon>
    </lineage>
</organism>
<evidence type="ECO:0000259" key="3">
    <source>
        <dbReference type="Pfam" id="PF08541"/>
    </source>
</evidence>
<dbReference type="PANTHER" id="PTHR34069:SF2">
    <property type="entry name" value="BETA-KETOACYL-[ACYL-CARRIER-PROTEIN] SYNTHASE III"/>
    <property type="match status" value="1"/>
</dbReference>